<evidence type="ECO:0000313" key="3">
    <source>
        <dbReference type="EMBL" id="QUD87675.1"/>
    </source>
</evidence>
<gene>
    <name evidence="3" type="ORF">KCG34_21935</name>
</gene>
<evidence type="ECO:0000313" key="4">
    <source>
        <dbReference type="Proteomes" id="UP000676409"/>
    </source>
</evidence>
<feature type="compositionally biased region" description="Polar residues" evidence="1">
    <location>
        <begin position="139"/>
        <end position="154"/>
    </location>
</feature>
<accession>A0A975IUE7</accession>
<dbReference type="InterPro" id="IPR021395">
    <property type="entry name" value="DUF3035"/>
</dbReference>
<reference evidence="3" key="1">
    <citation type="submission" date="2021-04" db="EMBL/GenBank/DDBJ databases">
        <title>The complete genome sequence of Caulobacter sp. S6.</title>
        <authorList>
            <person name="Tang Y."/>
            <person name="Ouyang W."/>
            <person name="Liu Q."/>
            <person name="Huang B."/>
            <person name="Guo Z."/>
            <person name="Lei P."/>
        </authorList>
    </citation>
    <scope>NUCLEOTIDE SEQUENCE</scope>
    <source>
        <strain evidence="3">S6</strain>
    </source>
</reference>
<keyword evidence="2" id="KW-0732">Signal</keyword>
<name>A0A975IUE7_9CAUL</name>
<dbReference type="RefSeq" id="WP_211937725.1">
    <property type="nucleotide sequence ID" value="NZ_CP073078.1"/>
</dbReference>
<feature type="region of interest" description="Disordered" evidence="1">
    <location>
        <begin position="139"/>
        <end position="160"/>
    </location>
</feature>
<feature type="signal peptide" evidence="2">
    <location>
        <begin position="1"/>
        <end position="19"/>
    </location>
</feature>
<proteinExistence type="predicted"/>
<evidence type="ECO:0000256" key="1">
    <source>
        <dbReference type="SAM" id="MobiDB-lite"/>
    </source>
</evidence>
<dbReference type="Proteomes" id="UP000676409">
    <property type="component" value="Chromosome"/>
</dbReference>
<dbReference type="Pfam" id="PF11233">
    <property type="entry name" value="DUF3035"/>
    <property type="match status" value="1"/>
</dbReference>
<dbReference type="KEGG" id="caul:KCG34_21935"/>
<organism evidence="3 4">
    <name type="scientific">Phenylobacterium montanum</name>
    <dbReference type="NCBI Taxonomy" id="2823693"/>
    <lineage>
        <taxon>Bacteria</taxon>
        <taxon>Pseudomonadati</taxon>
        <taxon>Pseudomonadota</taxon>
        <taxon>Alphaproteobacteria</taxon>
        <taxon>Caulobacterales</taxon>
        <taxon>Caulobacteraceae</taxon>
        <taxon>Phenylobacterium</taxon>
    </lineage>
</organism>
<feature type="chain" id="PRO_5037271376" evidence="2">
    <location>
        <begin position="20"/>
        <end position="189"/>
    </location>
</feature>
<feature type="region of interest" description="Disordered" evidence="1">
    <location>
        <begin position="51"/>
        <end position="70"/>
    </location>
</feature>
<dbReference type="PROSITE" id="PS51257">
    <property type="entry name" value="PROKAR_LIPOPROTEIN"/>
    <property type="match status" value="1"/>
</dbReference>
<evidence type="ECO:0000256" key="2">
    <source>
        <dbReference type="SAM" id="SignalP"/>
    </source>
</evidence>
<keyword evidence="4" id="KW-1185">Reference proteome</keyword>
<dbReference type="AlphaFoldDB" id="A0A975IUE7"/>
<dbReference type="EMBL" id="CP073078">
    <property type="protein sequence ID" value="QUD87675.1"/>
    <property type="molecule type" value="Genomic_DNA"/>
</dbReference>
<sequence>MSFNRVAVAAVLLAGLGLAGCQSTREALGMTKVTPDEFRVVTKAPLVVPPDYALRPPAPGEPRPQELQPESAARTALLGARAAESRSDGEKMLASKAGADHADPLIRYVVDDEFGSVAHKETSFADKIMFWRKDKPETQGQALTANEAGASSPTPVDPEVEKTRIAKLTGNGPIVIKREKDSHIKLPGL</sequence>
<protein>
    <submittedName>
        <fullName evidence="3">DUF3035 domain-containing protein</fullName>
    </submittedName>
</protein>